<evidence type="ECO:0008006" key="3">
    <source>
        <dbReference type="Google" id="ProtNLM"/>
    </source>
</evidence>
<gene>
    <name evidence="1" type="ORF">ACFQ1U_04235</name>
</gene>
<dbReference type="EMBL" id="JBHTJR010000022">
    <property type="protein sequence ID" value="MFD0992404.1"/>
    <property type="molecule type" value="Genomic_DNA"/>
</dbReference>
<sequence length="184" mass="21158">MESLLNSLRYSTSKVHSAIHNNHILNACQEKKITLNEYKQMLWAFYKPWRDLIPNINKLKIPELKPKLVIRHHKIYDDLIHLNINPSNLVLNNESQLSEKEILGILYVVLGSSMGSKQLATNLKQTLKNIPYTYLAMSPKEAGWDILTNYLKSQTDSDYSVSNKAAITTFKIIDLELSNTKNMI</sequence>
<dbReference type="RefSeq" id="WP_386105660.1">
    <property type="nucleotide sequence ID" value="NZ_JBHTJR010000022.1"/>
</dbReference>
<keyword evidence="2" id="KW-1185">Reference proteome</keyword>
<evidence type="ECO:0000313" key="1">
    <source>
        <dbReference type="EMBL" id="MFD0992404.1"/>
    </source>
</evidence>
<name>A0ABW3JPX6_9FLAO</name>
<accession>A0ABW3JPX6</accession>
<protein>
    <recommendedName>
        <fullName evidence="3">Heme oxygenase</fullName>
    </recommendedName>
</protein>
<dbReference type="Gene3D" id="1.20.910.10">
    <property type="entry name" value="Heme oxygenase-like"/>
    <property type="match status" value="1"/>
</dbReference>
<dbReference type="InterPro" id="IPR016084">
    <property type="entry name" value="Haem_Oase-like_multi-hlx"/>
</dbReference>
<comment type="caution">
    <text evidence="1">The sequence shown here is derived from an EMBL/GenBank/DDBJ whole genome shotgun (WGS) entry which is preliminary data.</text>
</comment>
<evidence type="ECO:0000313" key="2">
    <source>
        <dbReference type="Proteomes" id="UP001597062"/>
    </source>
</evidence>
<reference evidence="2" key="1">
    <citation type="journal article" date="2019" name="Int. J. Syst. Evol. Microbiol.">
        <title>The Global Catalogue of Microorganisms (GCM) 10K type strain sequencing project: providing services to taxonomists for standard genome sequencing and annotation.</title>
        <authorList>
            <consortium name="The Broad Institute Genomics Platform"/>
            <consortium name="The Broad Institute Genome Sequencing Center for Infectious Disease"/>
            <person name="Wu L."/>
            <person name="Ma J."/>
        </authorList>
    </citation>
    <scope>NUCLEOTIDE SEQUENCE [LARGE SCALE GENOMIC DNA]</scope>
    <source>
        <strain evidence="2">CCUG 60527</strain>
    </source>
</reference>
<proteinExistence type="predicted"/>
<dbReference type="SUPFAM" id="SSF48613">
    <property type="entry name" value="Heme oxygenase-like"/>
    <property type="match status" value="1"/>
</dbReference>
<organism evidence="1 2">
    <name type="scientific">Tenacibaculum geojense</name>
    <dbReference type="NCBI Taxonomy" id="915352"/>
    <lineage>
        <taxon>Bacteria</taxon>
        <taxon>Pseudomonadati</taxon>
        <taxon>Bacteroidota</taxon>
        <taxon>Flavobacteriia</taxon>
        <taxon>Flavobacteriales</taxon>
        <taxon>Flavobacteriaceae</taxon>
        <taxon>Tenacibaculum</taxon>
    </lineage>
</organism>
<dbReference type="Proteomes" id="UP001597062">
    <property type="component" value="Unassembled WGS sequence"/>
</dbReference>